<evidence type="ECO:0000256" key="3">
    <source>
        <dbReference type="ARBA" id="ARBA00022989"/>
    </source>
</evidence>
<dbReference type="Proteomes" id="UP001627154">
    <property type="component" value="Unassembled WGS sequence"/>
</dbReference>
<dbReference type="InterPro" id="IPR050382">
    <property type="entry name" value="MFS_Na/Anion_cotransporter"/>
</dbReference>
<feature type="transmembrane region" description="Helical" evidence="5">
    <location>
        <begin position="68"/>
        <end position="87"/>
    </location>
</feature>
<keyword evidence="7" id="KW-1185">Reference proteome</keyword>
<dbReference type="PANTHER" id="PTHR11662">
    <property type="entry name" value="SOLUTE CARRIER FAMILY 17"/>
    <property type="match status" value="1"/>
</dbReference>
<evidence type="ECO:0000313" key="7">
    <source>
        <dbReference type="Proteomes" id="UP001627154"/>
    </source>
</evidence>
<comment type="subcellular location">
    <subcellularLocation>
        <location evidence="1">Membrane</location>
        <topology evidence="1">Multi-pass membrane protein</topology>
    </subcellularLocation>
</comment>
<comment type="caution">
    <text evidence="6">The sequence shown here is derived from an EMBL/GenBank/DDBJ whole genome shotgun (WGS) entry which is preliminary data.</text>
</comment>
<feature type="transmembrane region" description="Helical" evidence="5">
    <location>
        <begin position="102"/>
        <end position="121"/>
    </location>
</feature>
<gene>
    <name evidence="6" type="ORF">TKK_008987</name>
</gene>
<proteinExistence type="predicted"/>
<dbReference type="PANTHER" id="PTHR11662:SF399">
    <property type="entry name" value="FI19708P1-RELATED"/>
    <property type="match status" value="1"/>
</dbReference>
<evidence type="ECO:0000313" key="6">
    <source>
        <dbReference type="EMBL" id="KAL3396935.1"/>
    </source>
</evidence>
<keyword evidence="2 5" id="KW-0812">Transmembrane</keyword>
<feature type="transmembrane region" description="Helical" evidence="5">
    <location>
        <begin position="174"/>
        <end position="193"/>
    </location>
</feature>
<name>A0ABD2WVM9_9HYME</name>
<accession>A0ABD2WVM9</accession>
<feature type="transmembrane region" description="Helical" evidence="5">
    <location>
        <begin position="128"/>
        <end position="154"/>
    </location>
</feature>
<feature type="transmembrane region" description="Helical" evidence="5">
    <location>
        <begin position="34"/>
        <end position="56"/>
    </location>
</feature>
<evidence type="ECO:0000256" key="1">
    <source>
        <dbReference type="ARBA" id="ARBA00004141"/>
    </source>
</evidence>
<dbReference type="EMBL" id="JBJJXI010000067">
    <property type="protein sequence ID" value="KAL3396935.1"/>
    <property type="molecule type" value="Genomic_DNA"/>
</dbReference>
<evidence type="ECO:0000256" key="4">
    <source>
        <dbReference type="ARBA" id="ARBA00023136"/>
    </source>
</evidence>
<dbReference type="AlphaFoldDB" id="A0ABD2WVM9"/>
<evidence type="ECO:0000256" key="5">
    <source>
        <dbReference type="SAM" id="Phobius"/>
    </source>
</evidence>
<evidence type="ECO:0000256" key="2">
    <source>
        <dbReference type="ARBA" id="ARBA00022692"/>
    </source>
</evidence>
<sequence length="220" mass="24965">MSFTCNHTFDVSLSQFYNYSGPTVQNQLNRQYDIVPWVMLIGSASGILSDLLAHHTRLVTTAKARKSLNFLGSVVPMGVAAAYFLLVRDSYGRIEYDVNWEHLSLGLSALTSLQTIGFLINHMDLSPYYAGVLVAVTEAANQVVTFFTIVAMNYWEVNKFENFINIWLGDTGLLIWFVITALSYWSNVIFIFFGQTSIQTDWSPIPMSLYRIKNKLNVKF</sequence>
<reference evidence="6 7" key="1">
    <citation type="journal article" date="2024" name="bioRxiv">
        <title>A reference genome for Trichogramma kaykai: A tiny desert-dwelling parasitoid wasp with competing sex-ratio distorters.</title>
        <authorList>
            <person name="Culotta J."/>
            <person name="Lindsey A.R."/>
        </authorList>
    </citation>
    <scope>NUCLEOTIDE SEQUENCE [LARGE SCALE GENOMIC DNA]</scope>
    <source>
        <strain evidence="6 7">KSX58</strain>
    </source>
</reference>
<dbReference type="GO" id="GO:0016020">
    <property type="term" value="C:membrane"/>
    <property type="evidence" value="ECO:0007669"/>
    <property type="project" value="UniProtKB-SubCell"/>
</dbReference>
<keyword evidence="4 5" id="KW-0472">Membrane</keyword>
<organism evidence="6 7">
    <name type="scientific">Trichogramma kaykai</name>
    <dbReference type="NCBI Taxonomy" id="54128"/>
    <lineage>
        <taxon>Eukaryota</taxon>
        <taxon>Metazoa</taxon>
        <taxon>Ecdysozoa</taxon>
        <taxon>Arthropoda</taxon>
        <taxon>Hexapoda</taxon>
        <taxon>Insecta</taxon>
        <taxon>Pterygota</taxon>
        <taxon>Neoptera</taxon>
        <taxon>Endopterygota</taxon>
        <taxon>Hymenoptera</taxon>
        <taxon>Apocrita</taxon>
        <taxon>Proctotrupomorpha</taxon>
        <taxon>Chalcidoidea</taxon>
        <taxon>Trichogrammatidae</taxon>
        <taxon>Trichogramma</taxon>
    </lineage>
</organism>
<keyword evidence="3 5" id="KW-1133">Transmembrane helix</keyword>
<protein>
    <submittedName>
        <fullName evidence="6">Uncharacterized protein</fullName>
    </submittedName>
</protein>